<dbReference type="STRING" id="269800.Tfu_2926"/>
<gene>
    <name evidence="1" type="ordered locus">Tfu_2926</name>
</gene>
<dbReference type="KEGG" id="tfu:Tfu_2926"/>
<name>Q47KR3_THEFY</name>
<evidence type="ECO:0000313" key="1">
    <source>
        <dbReference type="EMBL" id="AAZ56959.1"/>
    </source>
</evidence>
<protein>
    <submittedName>
        <fullName evidence="1">Uncharacterized protein</fullName>
    </submittedName>
</protein>
<dbReference type="EMBL" id="CP000088">
    <property type="protein sequence ID" value="AAZ56959.1"/>
    <property type="molecule type" value="Genomic_DNA"/>
</dbReference>
<organism evidence="1">
    <name type="scientific">Thermobifida fusca (strain YX)</name>
    <dbReference type="NCBI Taxonomy" id="269800"/>
    <lineage>
        <taxon>Bacteria</taxon>
        <taxon>Bacillati</taxon>
        <taxon>Actinomycetota</taxon>
        <taxon>Actinomycetes</taxon>
        <taxon>Streptosporangiales</taxon>
        <taxon>Nocardiopsidaceae</taxon>
        <taxon>Thermobifida</taxon>
    </lineage>
</organism>
<sequence length="179" mass="20179">MTSARRGGDGQAMARLSIDFGDHATAIAAAVRARREELGCGQLEFAQQTPKIPLRLLQDVERGRRTKYSRDVCAKLEFKLGWTRGSIERMAAGGLPEEVNDLISVVRDEDQGTETRRYLIGNEELLQRIYVDLQATTADMPEEEARALVEQALESARTQALLVVHREKRKRMSRNRAAR</sequence>
<proteinExistence type="predicted"/>
<reference evidence="1" key="1">
    <citation type="submission" date="2005-07" db="EMBL/GenBank/DDBJ databases">
        <title>Complete sequence of Thermobifida fusca YX.</title>
        <authorList>
            <consortium name="US DOE Joint Genome Institute"/>
            <person name="Copeland A."/>
            <person name="Lucas S."/>
            <person name="Lapidus A."/>
            <person name="Barry K."/>
            <person name="Detter J.C."/>
            <person name="Glavina T."/>
            <person name="Hammon N."/>
            <person name="Israni S."/>
            <person name="Pitluck S."/>
            <person name="Di Bartolo G."/>
            <person name="Chain P."/>
            <person name="Schmutz J."/>
            <person name="Larimer F."/>
            <person name="Land M."/>
            <person name="Lykidis A."/>
            <person name="Richardson P."/>
        </authorList>
    </citation>
    <scope>NUCLEOTIDE SEQUENCE</scope>
    <source>
        <strain evidence="1">YX</strain>
    </source>
</reference>
<dbReference type="AlphaFoldDB" id="Q47KR3"/>
<dbReference type="HOGENOM" id="CLU_1502797_0_0_11"/>
<accession>Q47KR3</accession>